<sequence>MDSTSGLLAAPKTGRSRFSKALPAPPPGLNNAGTSDDTVPFPQLPVLPYPQRKQGLGMATMSAAPGLASSLGARSFVSPVPQLPPSAPFATDASQLPSPAPSAIKRKPVRKPVPEASAPRGNASVDEKALPPVIQGRGAEPAGSTANTLPFRTFGGSLASQTSQSDFSAKQNSNKQQPPPPPPPKQNNAPTLEAEPRISDAASIPGSVLGDILSTYSFPTPPLGESFNTTPKTAVSEAPVKKPETVKLGRKPVGSPPAVQLKDEPTAAKHPLALTPGPAKPSASVPTPTPSAGRQLEVKQLPRVPGVGLRPGDKRRSPLPFEKSPRVAPSPAPVKSSEPVISPVAEEMGKIKDKFKAFVHKRTSSTDASSLAAKSTASTAYLADDGKNVSTPTLKDLPVIPTMSITKPVPGLPQQPSQGKQQSDKSEAPSISLPTIEKSSTGDLMPHISQDSQMGGLNVILPQQQQQEPAKMTTSSSTASLTTLQTSISQSQPPSVSTSESRSLSQDRRPMDSRGDFPGARPRAGTNTSMASSIGPPRGRGLRPVASAQNLNGPPPAGFRSGSRPRGATNDTLPPFAPSPMINPFRQRPRTATGPPLKGPRPLDGRELYNLADSLSKNALVRKFHEERADSFPVREAEASLTEEDQAKIQSIRKLFPLQLEKPVAPTTDVRVAPPITDRHYNCWFRHENWVTSQNEHNSVECQTCHKKEKDPRMVCCGCDVRICYECYERLIAEKRDLRAMLGKQASA</sequence>
<proteinExistence type="predicted"/>
<evidence type="ECO:0000256" key="1">
    <source>
        <dbReference type="SAM" id="MobiDB-lite"/>
    </source>
</evidence>
<feature type="compositionally biased region" description="Polar residues" evidence="1">
    <location>
        <begin position="158"/>
        <end position="169"/>
    </location>
</feature>
<feature type="region of interest" description="Disordered" evidence="1">
    <location>
        <begin position="76"/>
        <end position="341"/>
    </location>
</feature>
<protein>
    <submittedName>
        <fullName evidence="2">Uncharacterized protein</fullName>
    </submittedName>
</protein>
<feature type="region of interest" description="Disordered" evidence="1">
    <location>
        <begin position="1"/>
        <end position="50"/>
    </location>
</feature>
<dbReference type="Proteomes" id="UP000756346">
    <property type="component" value="Unassembled WGS sequence"/>
</dbReference>
<dbReference type="AlphaFoldDB" id="A0A9P8YH51"/>
<feature type="compositionally biased region" description="Basic and acidic residues" evidence="1">
    <location>
        <begin position="505"/>
        <end position="515"/>
    </location>
</feature>
<gene>
    <name evidence="2" type="ORF">B0I36DRAFT_345914</name>
</gene>
<dbReference type="EMBL" id="JAGTJQ010000002">
    <property type="protein sequence ID" value="KAH7037853.1"/>
    <property type="molecule type" value="Genomic_DNA"/>
</dbReference>
<feature type="region of interest" description="Disordered" evidence="1">
    <location>
        <begin position="379"/>
        <end position="603"/>
    </location>
</feature>
<dbReference type="CDD" id="cd16449">
    <property type="entry name" value="RING-HC"/>
    <property type="match status" value="1"/>
</dbReference>
<feature type="compositionally biased region" description="Polar residues" evidence="1">
    <location>
        <begin position="449"/>
        <end position="468"/>
    </location>
</feature>
<dbReference type="RefSeq" id="XP_046016974.1">
    <property type="nucleotide sequence ID" value="XM_046156405.1"/>
</dbReference>
<feature type="compositionally biased region" description="Low complexity" evidence="1">
    <location>
        <begin position="280"/>
        <end position="292"/>
    </location>
</feature>
<organism evidence="2 3">
    <name type="scientific">Microdochium trichocladiopsis</name>
    <dbReference type="NCBI Taxonomy" id="1682393"/>
    <lineage>
        <taxon>Eukaryota</taxon>
        <taxon>Fungi</taxon>
        <taxon>Dikarya</taxon>
        <taxon>Ascomycota</taxon>
        <taxon>Pezizomycotina</taxon>
        <taxon>Sordariomycetes</taxon>
        <taxon>Xylariomycetidae</taxon>
        <taxon>Xylariales</taxon>
        <taxon>Microdochiaceae</taxon>
        <taxon>Microdochium</taxon>
    </lineage>
</organism>
<dbReference type="OrthoDB" id="5425130at2759"/>
<evidence type="ECO:0000313" key="2">
    <source>
        <dbReference type="EMBL" id="KAH7037853.1"/>
    </source>
</evidence>
<dbReference type="GeneID" id="70185951"/>
<comment type="caution">
    <text evidence="2">The sequence shown here is derived from an EMBL/GenBank/DDBJ whole genome shotgun (WGS) entry which is preliminary data.</text>
</comment>
<feature type="compositionally biased region" description="Low complexity" evidence="1">
    <location>
        <begin position="473"/>
        <end position="504"/>
    </location>
</feature>
<accession>A0A9P8YH51</accession>
<reference evidence="2" key="1">
    <citation type="journal article" date="2021" name="Nat. Commun.">
        <title>Genetic determinants of endophytism in the Arabidopsis root mycobiome.</title>
        <authorList>
            <person name="Mesny F."/>
            <person name="Miyauchi S."/>
            <person name="Thiergart T."/>
            <person name="Pickel B."/>
            <person name="Atanasova L."/>
            <person name="Karlsson M."/>
            <person name="Huettel B."/>
            <person name="Barry K.W."/>
            <person name="Haridas S."/>
            <person name="Chen C."/>
            <person name="Bauer D."/>
            <person name="Andreopoulos W."/>
            <person name="Pangilinan J."/>
            <person name="LaButti K."/>
            <person name="Riley R."/>
            <person name="Lipzen A."/>
            <person name="Clum A."/>
            <person name="Drula E."/>
            <person name="Henrissat B."/>
            <person name="Kohler A."/>
            <person name="Grigoriev I.V."/>
            <person name="Martin F.M."/>
            <person name="Hacquard S."/>
        </authorList>
    </citation>
    <scope>NUCLEOTIDE SEQUENCE</scope>
    <source>
        <strain evidence="2">MPI-CAGE-CH-0230</strain>
    </source>
</reference>
<keyword evidence="3" id="KW-1185">Reference proteome</keyword>
<name>A0A9P8YH51_9PEZI</name>
<evidence type="ECO:0000313" key="3">
    <source>
        <dbReference type="Proteomes" id="UP000756346"/>
    </source>
</evidence>